<evidence type="ECO:0000313" key="2">
    <source>
        <dbReference type="Proteomes" id="UP000789920"/>
    </source>
</evidence>
<feature type="non-terminal residue" evidence="1">
    <location>
        <position position="1"/>
    </location>
</feature>
<gene>
    <name evidence="1" type="ORF">RPERSI_LOCUS16364</name>
</gene>
<keyword evidence="2" id="KW-1185">Reference proteome</keyword>
<name>A0ACA9QZP0_9GLOM</name>
<proteinExistence type="predicted"/>
<organism evidence="1 2">
    <name type="scientific">Racocetra persica</name>
    <dbReference type="NCBI Taxonomy" id="160502"/>
    <lineage>
        <taxon>Eukaryota</taxon>
        <taxon>Fungi</taxon>
        <taxon>Fungi incertae sedis</taxon>
        <taxon>Mucoromycota</taxon>
        <taxon>Glomeromycotina</taxon>
        <taxon>Glomeromycetes</taxon>
        <taxon>Diversisporales</taxon>
        <taxon>Gigasporaceae</taxon>
        <taxon>Racocetra</taxon>
    </lineage>
</organism>
<dbReference type="Proteomes" id="UP000789920">
    <property type="component" value="Unassembled WGS sequence"/>
</dbReference>
<accession>A0ACA9QZP0</accession>
<protein>
    <submittedName>
        <fullName evidence="1">3764_t:CDS:1</fullName>
    </submittedName>
</protein>
<feature type="non-terminal residue" evidence="1">
    <location>
        <position position="78"/>
    </location>
</feature>
<evidence type="ECO:0000313" key="1">
    <source>
        <dbReference type="EMBL" id="CAG8770671.1"/>
    </source>
</evidence>
<sequence>FVSQPDEYEHDESSKPNKLDGSDESDEKLQIISEFMDADARIPELSITLQEHPDIVYLSKYINTHNITQRYKDQLSIY</sequence>
<dbReference type="EMBL" id="CAJVQC010040355">
    <property type="protein sequence ID" value="CAG8770671.1"/>
    <property type="molecule type" value="Genomic_DNA"/>
</dbReference>
<comment type="caution">
    <text evidence="1">The sequence shown here is derived from an EMBL/GenBank/DDBJ whole genome shotgun (WGS) entry which is preliminary data.</text>
</comment>
<reference evidence="1" key="1">
    <citation type="submission" date="2021-06" db="EMBL/GenBank/DDBJ databases">
        <authorList>
            <person name="Kallberg Y."/>
            <person name="Tangrot J."/>
            <person name="Rosling A."/>
        </authorList>
    </citation>
    <scope>NUCLEOTIDE SEQUENCE</scope>
    <source>
        <strain evidence="1">MA461A</strain>
    </source>
</reference>